<feature type="chain" id="PRO_5046603934" description="TonB-linked outer membrane protein, SusC/RagA family" evidence="1">
    <location>
        <begin position="17"/>
        <end position="847"/>
    </location>
</feature>
<dbReference type="EMBL" id="CP095855">
    <property type="protein sequence ID" value="UPK72177.1"/>
    <property type="molecule type" value="Genomic_DNA"/>
</dbReference>
<evidence type="ECO:0008006" key="4">
    <source>
        <dbReference type="Google" id="ProtNLM"/>
    </source>
</evidence>
<name>A0ABY4I8H7_CHIFI</name>
<evidence type="ECO:0000313" key="2">
    <source>
        <dbReference type="EMBL" id="UPK72177.1"/>
    </source>
</evidence>
<evidence type="ECO:0000256" key="1">
    <source>
        <dbReference type="SAM" id="SignalP"/>
    </source>
</evidence>
<feature type="signal peptide" evidence="1">
    <location>
        <begin position="1"/>
        <end position="16"/>
    </location>
</feature>
<protein>
    <recommendedName>
        <fullName evidence="4">TonB-linked outer membrane protein, SusC/RagA family</fullName>
    </recommendedName>
</protein>
<reference evidence="2 3" key="1">
    <citation type="submission" date="2022-04" db="EMBL/GenBank/DDBJ databases">
        <title>The arsenic-methylating capacity of Chitinophaga filiformis YT5 during chitin decomposition.</title>
        <authorList>
            <person name="Chen G."/>
            <person name="Liang Y."/>
        </authorList>
    </citation>
    <scope>NUCLEOTIDE SEQUENCE [LARGE SCALE GENOMIC DNA]</scope>
    <source>
        <strain evidence="2 3">YT5</strain>
    </source>
</reference>
<dbReference type="Proteomes" id="UP000830198">
    <property type="component" value="Chromosome"/>
</dbReference>
<accession>A0ABY4I8H7</accession>
<dbReference type="SUPFAM" id="SSF56935">
    <property type="entry name" value="Porins"/>
    <property type="match status" value="1"/>
</dbReference>
<proteinExistence type="predicted"/>
<dbReference type="RefSeq" id="WP_247814259.1">
    <property type="nucleotide sequence ID" value="NZ_CP095855.1"/>
</dbReference>
<evidence type="ECO:0000313" key="3">
    <source>
        <dbReference type="Proteomes" id="UP000830198"/>
    </source>
</evidence>
<keyword evidence="1" id="KW-0732">Signal</keyword>
<keyword evidence="3" id="KW-1185">Reference proteome</keyword>
<gene>
    <name evidence="2" type="ORF">MYF79_12865</name>
</gene>
<sequence length="847" mass="95177">MKFTLLLLLFPSLAAAQVKSSVEPIISRDYMEQVRKLRGSIDPVDSISNSRNTLLKLKGPFSPNFPVRRIKLSDNHLQILPQYTRYLSISTKYSGTVEVKAHNRLPELQTDYVQGRSLNGSATWRGPETGEMFSYGPGIHTLEFDGSNYPYDQGGKLVAQSTGNGKPATAYNNSIFRTAVAHSHQLKLSGELFRYGKRTWNFGLKLGQANENTIIKEHNKISQALAADVGTSIKWLNIKATYLYNHDHLSNGNRTGFLNRAYQNALLTPASFSNIQGTALGDAQRSYSNKADNPWYLMEDNNNRYRFTEQNGGLILGLRTPRFDVKLTQSLQHVLENTAESYKPGTTDWASGMYTDRNKRDLNYLLQSQGVYNIQYNNDEFNSLLGLYYTYGNANTHIRYTPDDIRYNYQRSSHDVFFTLNNTFHSADGIELKVNAGNKFYLSNTASKPDFVLPALDAAITIFSVLPSVNLNISSSYHEVSSELAIDRSLAYTNLLQYSTEKVFSYRPVTEAAGYKGLTPVNRREWTGGISLDYEYVLQMYANVYIKNTRNDVFPVYSNGMLQLKNMADLRNKGIEVSIRANNNSFRRTIGLSGGLSFFAYNTIVTRVNEGGNFTPIAGFSNVHKALVQGQPLGVIVGSTYLKDASGKTVIGDDGFPLVDPTPQVIGNPIPDFVVKFNNSLSWKKFTLQANWEWKKGGETWNGTQAALDYYGRSALSGAERGITNYVFQGVQQNGHVNDIPVNFYDASQPVEKNRWTRYGLSGVAAAYVQKTDYLRLNNVILTYRFSLHRNKQLFTLSTYVNNILLWSAYKGADPDQLLLDQPNTTGLDFFNLPAVKTYGFNVTLQF</sequence>
<organism evidence="2 3">
    <name type="scientific">Chitinophaga filiformis</name>
    <name type="common">Myxococcus filiformis</name>
    <name type="synonym">Flexibacter filiformis</name>
    <dbReference type="NCBI Taxonomy" id="104663"/>
    <lineage>
        <taxon>Bacteria</taxon>
        <taxon>Pseudomonadati</taxon>
        <taxon>Bacteroidota</taxon>
        <taxon>Chitinophagia</taxon>
        <taxon>Chitinophagales</taxon>
        <taxon>Chitinophagaceae</taxon>
        <taxon>Chitinophaga</taxon>
    </lineage>
</organism>